<evidence type="ECO:0000256" key="4">
    <source>
        <dbReference type="ARBA" id="ARBA00022692"/>
    </source>
</evidence>
<gene>
    <name evidence="9" type="ORF">J40TS1_15660</name>
</gene>
<dbReference type="PANTHER" id="PTHR30193">
    <property type="entry name" value="ABC TRANSPORTER PERMEASE PROTEIN"/>
    <property type="match status" value="1"/>
</dbReference>
<feature type="domain" description="ABC transmembrane type-1" evidence="8">
    <location>
        <begin position="80"/>
        <end position="295"/>
    </location>
</feature>
<protein>
    <submittedName>
        <fullName evidence="9">ABC transporter permease</fullName>
    </submittedName>
</protein>
<feature type="transmembrane region" description="Helical" evidence="7">
    <location>
        <begin position="171"/>
        <end position="193"/>
    </location>
</feature>
<dbReference type="EMBL" id="BOSE01000002">
    <property type="protein sequence ID" value="GIP15924.1"/>
    <property type="molecule type" value="Genomic_DNA"/>
</dbReference>
<dbReference type="InterPro" id="IPR000515">
    <property type="entry name" value="MetI-like"/>
</dbReference>
<evidence type="ECO:0000256" key="5">
    <source>
        <dbReference type="ARBA" id="ARBA00022989"/>
    </source>
</evidence>
<name>A0A920CYD1_9BACL</name>
<organism evidence="9 10">
    <name type="scientific">Paenibacillus montaniterrae</name>
    <dbReference type="NCBI Taxonomy" id="429341"/>
    <lineage>
        <taxon>Bacteria</taxon>
        <taxon>Bacillati</taxon>
        <taxon>Bacillota</taxon>
        <taxon>Bacilli</taxon>
        <taxon>Bacillales</taxon>
        <taxon>Paenibacillaceae</taxon>
        <taxon>Paenibacillus</taxon>
    </lineage>
</organism>
<feature type="transmembrane region" description="Helical" evidence="7">
    <location>
        <begin position="277"/>
        <end position="297"/>
    </location>
</feature>
<evidence type="ECO:0000256" key="7">
    <source>
        <dbReference type="RuleBase" id="RU363032"/>
    </source>
</evidence>
<evidence type="ECO:0000256" key="3">
    <source>
        <dbReference type="ARBA" id="ARBA00022475"/>
    </source>
</evidence>
<dbReference type="Proteomes" id="UP000683139">
    <property type="component" value="Unassembled WGS sequence"/>
</dbReference>
<keyword evidence="4 7" id="KW-0812">Transmembrane</keyword>
<dbReference type="SUPFAM" id="SSF161098">
    <property type="entry name" value="MetI-like"/>
    <property type="match status" value="1"/>
</dbReference>
<dbReference type="CDD" id="cd06261">
    <property type="entry name" value="TM_PBP2"/>
    <property type="match status" value="1"/>
</dbReference>
<comment type="caution">
    <text evidence="9">The sequence shown here is derived from an EMBL/GenBank/DDBJ whole genome shotgun (WGS) entry which is preliminary data.</text>
</comment>
<dbReference type="RefSeq" id="WP_246563296.1">
    <property type="nucleotide sequence ID" value="NZ_BOSE01000002.1"/>
</dbReference>
<evidence type="ECO:0000313" key="10">
    <source>
        <dbReference type="Proteomes" id="UP000683139"/>
    </source>
</evidence>
<accession>A0A920CYD1</accession>
<evidence type="ECO:0000313" key="9">
    <source>
        <dbReference type="EMBL" id="GIP15924.1"/>
    </source>
</evidence>
<dbReference type="PROSITE" id="PS50928">
    <property type="entry name" value="ABC_TM1"/>
    <property type="match status" value="1"/>
</dbReference>
<proteinExistence type="inferred from homology"/>
<keyword evidence="3" id="KW-1003">Cell membrane</keyword>
<feature type="transmembrane region" description="Helical" evidence="7">
    <location>
        <begin position="122"/>
        <end position="139"/>
    </location>
</feature>
<evidence type="ECO:0000256" key="1">
    <source>
        <dbReference type="ARBA" id="ARBA00004651"/>
    </source>
</evidence>
<dbReference type="InterPro" id="IPR035906">
    <property type="entry name" value="MetI-like_sf"/>
</dbReference>
<keyword evidence="2 7" id="KW-0813">Transport</keyword>
<comment type="subcellular location">
    <subcellularLocation>
        <location evidence="1 7">Cell membrane</location>
        <topology evidence="1 7">Multi-pass membrane protein</topology>
    </subcellularLocation>
</comment>
<evidence type="ECO:0000256" key="6">
    <source>
        <dbReference type="ARBA" id="ARBA00023136"/>
    </source>
</evidence>
<evidence type="ECO:0000256" key="2">
    <source>
        <dbReference type="ARBA" id="ARBA00022448"/>
    </source>
</evidence>
<dbReference type="AlphaFoldDB" id="A0A920CYD1"/>
<evidence type="ECO:0000259" key="8">
    <source>
        <dbReference type="PROSITE" id="PS50928"/>
    </source>
</evidence>
<feature type="transmembrane region" description="Helical" evidence="7">
    <location>
        <begin position="24"/>
        <end position="46"/>
    </location>
</feature>
<dbReference type="GO" id="GO:0055085">
    <property type="term" value="P:transmembrane transport"/>
    <property type="evidence" value="ECO:0007669"/>
    <property type="project" value="InterPro"/>
</dbReference>
<dbReference type="PANTHER" id="PTHR30193:SF1">
    <property type="entry name" value="ABC TRANSPORTER PERMEASE PROTEIN YESP-RELATED"/>
    <property type="match status" value="1"/>
</dbReference>
<keyword evidence="5 7" id="KW-1133">Transmembrane helix</keyword>
<sequence>MKARSTKGNQSSSGFKLSSIKEGYWGYIFISPWLIGLLVLTLWPMLQSLYLSLTQFHLLESPSFIGLGNYEEIFNSDKTFAQSLRVTFIYVLFSVPLKLAFALLVAMLLYQSIRGMSLFRAIFYLPSLIGGSVAIAAIWRNLFGLDGMINKTLSLIGFTPVDWINMPSTSLSTLIALSVWQFGSAMVIFLAGLKQIPKDLYEAASVDGAGKLRIFFKITLPLLTPMILFNLIMQTINSFQMFTQAFVVTKGGPIHSTFVYALYLYEKAFVFFDMGYASALAWILLIIIAVFTAVLFATSKRWVHYEN</sequence>
<reference evidence="9" key="1">
    <citation type="submission" date="2021-03" db="EMBL/GenBank/DDBJ databases">
        <title>Antimicrobial resistance genes in bacteria isolated from Japanese honey, and their potential for conferring macrolide and lincosamide resistance in the American foulbrood pathogen Paenibacillus larvae.</title>
        <authorList>
            <person name="Okamoto M."/>
            <person name="Kumagai M."/>
            <person name="Kanamori H."/>
            <person name="Takamatsu D."/>
        </authorList>
    </citation>
    <scope>NUCLEOTIDE SEQUENCE</scope>
    <source>
        <strain evidence="9">J40TS1</strain>
    </source>
</reference>
<dbReference type="GO" id="GO:0005886">
    <property type="term" value="C:plasma membrane"/>
    <property type="evidence" value="ECO:0007669"/>
    <property type="project" value="UniProtKB-SubCell"/>
</dbReference>
<dbReference type="Gene3D" id="1.10.3720.10">
    <property type="entry name" value="MetI-like"/>
    <property type="match status" value="1"/>
</dbReference>
<comment type="similarity">
    <text evidence="7">Belongs to the binding-protein-dependent transport system permease family.</text>
</comment>
<keyword evidence="6 7" id="KW-0472">Membrane</keyword>
<keyword evidence="10" id="KW-1185">Reference proteome</keyword>
<feature type="transmembrane region" description="Helical" evidence="7">
    <location>
        <begin position="214"/>
        <end position="233"/>
    </location>
</feature>
<dbReference type="Pfam" id="PF00528">
    <property type="entry name" value="BPD_transp_1"/>
    <property type="match status" value="1"/>
</dbReference>
<dbReference type="InterPro" id="IPR051393">
    <property type="entry name" value="ABC_transporter_permease"/>
</dbReference>
<feature type="transmembrane region" description="Helical" evidence="7">
    <location>
        <begin position="88"/>
        <end position="110"/>
    </location>
</feature>